<evidence type="ECO:0000256" key="3">
    <source>
        <dbReference type="ARBA" id="ARBA00023125"/>
    </source>
</evidence>
<keyword evidence="3" id="KW-0238">DNA-binding</keyword>
<feature type="domain" description="CggR N-terminal DNA binding" evidence="6">
    <location>
        <begin position="20"/>
        <end position="86"/>
    </location>
</feature>
<proteinExistence type="inferred from homology"/>
<protein>
    <submittedName>
        <fullName evidence="7">Central glycolytic genes regulator</fullName>
    </submittedName>
</protein>
<dbReference type="EMBL" id="FNHQ01000005">
    <property type="protein sequence ID" value="SDM33157.1"/>
    <property type="molecule type" value="Genomic_DNA"/>
</dbReference>
<dbReference type="InterPro" id="IPR007324">
    <property type="entry name" value="Sugar-bd_dom_put"/>
</dbReference>
<dbReference type="Proteomes" id="UP000199309">
    <property type="component" value="Unassembled WGS sequence"/>
</dbReference>
<accession>A0A1G9SCV4</accession>
<evidence type="ECO:0000256" key="1">
    <source>
        <dbReference type="ARBA" id="ARBA00010466"/>
    </source>
</evidence>
<reference evidence="7 8" key="1">
    <citation type="submission" date="2016-10" db="EMBL/GenBank/DDBJ databases">
        <authorList>
            <person name="de Groot N.N."/>
        </authorList>
    </citation>
    <scope>NUCLEOTIDE SEQUENCE [LARGE SCALE GENOMIC DNA]</scope>
    <source>
        <strain evidence="7 8">DSM 16981</strain>
    </source>
</reference>
<evidence type="ECO:0000259" key="5">
    <source>
        <dbReference type="Pfam" id="PF04198"/>
    </source>
</evidence>
<dbReference type="GO" id="GO:0003677">
    <property type="term" value="F:DNA binding"/>
    <property type="evidence" value="ECO:0007669"/>
    <property type="project" value="UniProtKB-KW"/>
</dbReference>
<sequence>MKQDFLEIFQKIAPDLMGTVKERYLLLRHISDAEPVGRRTLAGISGLSERVVRAHVDVLRRSGIVRFTTMGIALEPEGKAMMPDLLECFLRLNRLDEMQQYIRQKLRLKEVCIVPGNCDSDKTAKDELSRKGALLLADLLDGVKTVAISGGSTMAGVAATLPENASGVAVVPARGGIGNRVEFQANVIAAQIASKANGTYHMLHIPDGLSESTLRVMLRSDMQTKKIVAMAKTAEVILFGIGRSDIMADRRELTVSERKKLADGGALGEALGSYCNVSGEVVYATNNVGISLTELQHNLHVIAVAGGSSKAKAIIAVMRACHTGTLVTDEAAASEIAKLI</sequence>
<keyword evidence="2" id="KW-0805">Transcription regulation</keyword>
<dbReference type="SUPFAM" id="SSF100950">
    <property type="entry name" value="NagB/RpiA/CoA transferase-like"/>
    <property type="match status" value="1"/>
</dbReference>
<gene>
    <name evidence="7" type="ORF">SAMN05660299_00672</name>
</gene>
<evidence type="ECO:0000313" key="8">
    <source>
        <dbReference type="Proteomes" id="UP000199309"/>
    </source>
</evidence>
<dbReference type="SUPFAM" id="SSF46785">
    <property type="entry name" value="Winged helix' DNA-binding domain"/>
    <property type="match status" value="1"/>
</dbReference>
<keyword evidence="8" id="KW-1185">Reference proteome</keyword>
<name>A0A1G9SCV4_9FIRM</name>
<dbReference type="InterPro" id="IPR048715">
    <property type="entry name" value="CggR_N"/>
</dbReference>
<dbReference type="Gene3D" id="1.10.10.10">
    <property type="entry name" value="Winged helix-like DNA-binding domain superfamily/Winged helix DNA-binding domain"/>
    <property type="match status" value="1"/>
</dbReference>
<dbReference type="Pfam" id="PF21715">
    <property type="entry name" value="CggR_N"/>
    <property type="match status" value="1"/>
</dbReference>
<dbReference type="AlphaFoldDB" id="A0A1G9SCV4"/>
<dbReference type="InterPro" id="IPR051054">
    <property type="entry name" value="SorC_transcr_regulators"/>
</dbReference>
<evidence type="ECO:0000256" key="4">
    <source>
        <dbReference type="ARBA" id="ARBA00023163"/>
    </source>
</evidence>
<dbReference type="InterPro" id="IPR036388">
    <property type="entry name" value="WH-like_DNA-bd_sf"/>
</dbReference>
<feature type="domain" description="Sugar-binding" evidence="5">
    <location>
        <begin position="93"/>
        <end position="336"/>
    </location>
</feature>
<dbReference type="InterPro" id="IPR036390">
    <property type="entry name" value="WH_DNA-bd_sf"/>
</dbReference>
<evidence type="ECO:0000259" key="6">
    <source>
        <dbReference type="Pfam" id="PF21715"/>
    </source>
</evidence>
<dbReference type="InterPro" id="IPR037171">
    <property type="entry name" value="NagB/RpiA_transferase-like"/>
</dbReference>
<dbReference type="GO" id="GO:0030246">
    <property type="term" value="F:carbohydrate binding"/>
    <property type="evidence" value="ECO:0007669"/>
    <property type="project" value="InterPro"/>
</dbReference>
<dbReference type="OrthoDB" id="9793820at2"/>
<comment type="similarity">
    <text evidence="1">Belongs to the SorC transcriptional regulatory family.</text>
</comment>
<evidence type="ECO:0000313" key="7">
    <source>
        <dbReference type="EMBL" id="SDM33157.1"/>
    </source>
</evidence>
<evidence type="ECO:0000256" key="2">
    <source>
        <dbReference type="ARBA" id="ARBA00023015"/>
    </source>
</evidence>
<dbReference type="Pfam" id="PF04198">
    <property type="entry name" value="Sugar-bind"/>
    <property type="match status" value="1"/>
</dbReference>
<dbReference type="PANTHER" id="PTHR34294">
    <property type="entry name" value="TRANSCRIPTIONAL REGULATOR-RELATED"/>
    <property type="match status" value="1"/>
</dbReference>
<dbReference type="RefSeq" id="WP_091648145.1">
    <property type="nucleotide sequence ID" value="NZ_FNHQ01000005.1"/>
</dbReference>
<dbReference type="Gene3D" id="3.40.50.1360">
    <property type="match status" value="1"/>
</dbReference>
<dbReference type="STRING" id="349095.SAMN05660299_00672"/>
<organism evidence="7 8">
    <name type="scientific">Megasphaera paucivorans</name>
    <dbReference type="NCBI Taxonomy" id="349095"/>
    <lineage>
        <taxon>Bacteria</taxon>
        <taxon>Bacillati</taxon>
        <taxon>Bacillota</taxon>
        <taxon>Negativicutes</taxon>
        <taxon>Veillonellales</taxon>
        <taxon>Veillonellaceae</taxon>
        <taxon>Megasphaera</taxon>
    </lineage>
</organism>
<dbReference type="PANTHER" id="PTHR34294:SF5">
    <property type="entry name" value="CENTRAL GLYCOLYTIC GENES REGULATOR"/>
    <property type="match status" value="1"/>
</dbReference>
<keyword evidence="4" id="KW-0804">Transcription</keyword>